<evidence type="ECO:0000256" key="4">
    <source>
        <dbReference type="ARBA" id="ARBA00023043"/>
    </source>
</evidence>
<keyword evidence="8" id="KW-1185">Reference proteome</keyword>
<keyword evidence="2" id="KW-0597">Phosphoprotein</keyword>
<feature type="compositionally biased region" description="Basic and acidic residues" evidence="6">
    <location>
        <begin position="38"/>
        <end position="48"/>
    </location>
</feature>
<evidence type="ECO:0000256" key="5">
    <source>
        <dbReference type="ARBA" id="ARBA00023242"/>
    </source>
</evidence>
<keyword evidence="3" id="KW-0677">Repeat</keyword>
<accession>A0A9P8I1U6</accession>
<evidence type="ECO:0000256" key="1">
    <source>
        <dbReference type="ARBA" id="ARBA00004123"/>
    </source>
</evidence>
<keyword evidence="4" id="KW-0040">ANK repeat</keyword>
<organism evidence="7 8">
    <name type="scientific">Glutinoglossum americanum</name>
    <dbReference type="NCBI Taxonomy" id="1670608"/>
    <lineage>
        <taxon>Eukaryota</taxon>
        <taxon>Fungi</taxon>
        <taxon>Dikarya</taxon>
        <taxon>Ascomycota</taxon>
        <taxon>Pezizomycotina</taxon>
        <taxon>Geoglossomycetes</taxon>
        <taxon>Geoglossales</taxon>
        <taxon>Geoglossaceae</taxon>
        <taxon>Glutinoglossum</taxon>
    </lineage>
</organism>
<dbReference type="GO" id="GO:0043124">
    <property type="term" value="P:negative regulation of canonical NF-kappaB signal transduction"/>
    <property type="evidence" value="ECO:0007669"/>
    <property type="project" value="InterPro"/>
</dbReference>
<sequence>MDGYTSSRPSKFHFKSKSKSKSDDDLNTTHRKRHHTPPTHEARRDHSYSSKRRRSSRGYRTTDDPTLYDDIFLPNSRSSQFPSPEAAFRESLFDAMADDEGAAYWEGVYGQPIHVYSKEKLGPNGELEQMTDEEYTAYVRAKMYEKTHQHMIEERARREKAKGREREMREAGRRMQQEHEMFQKRIDETLRRGEERRLKKRAKEQWANYLKAWEDLKSTAPSADTDQTKQIENARHRIPWPVDAGRFSDISREAVERFFLSMPFASRAPEEPLDLLAILKAERVRWHPDKIQQRFAGEGLDRGTMAAVTAVFQVVDRLWLEMRDKKAHGT</sequence>
<dbReference type="OrthoDB" id="412109at2759"/>
<comment type="caution">
    <text evidence="7">The sequence shown here is derived from an EMBL/GenBank/DDBJ whole genome shotgun (WGS) entry which is preliminary data.</text>
</comment>
<comment type="subcellular location">
    <subcellularLocation>
        <location evidence="1">Nucleus</location>
    </subcellularLocation>
</comment>
<feature type="region of interest" description="Disordered" evidence="6">
    <location>
        <begin position="1"/>
        <end position="82"/>
    </location>
</feature>
<keyword evidence="5" id="KW-0539">Nucleus</keyword>
<dbReference type="EMBL" id="JAGHQL010000175">
    <property type="protein sequence ID" value="KAH0536875.1"/>
    <property type="molecule type" value="Genomic_DNA"/>
</dbReference>
<dbReference type="InterPro" id="IPR038753">
    <property type="entry name" value="NFKBIL1"/>
</dbReference>
<dbReference type="PANTHER" id="PTHR15263:SF1">
    <property type="entry name" value="NF-KAPPA-B INHIBITOR-LIKE PROTEIN 1"/>
    <property type="match status" value="1"/>
</dbReference>
<evidence type="ECO:0000256" key="3">
    <source>
        <dbReference type="ARBA" id="ARBA00022737"/>
    </source>
</evidence>
<dbReference type="Proteomes" id="UP000698800">
    <property type="component" value="Unassembled WGS sequence"/>
</dbReference>
<dbReference type="PANTHER" id="PTHR15263">
    <property type="entry name" value="I-KAPPA-B-LIKE PROTEIN IKBL"/>
    <property type="match status" value="1"/>
</dbReference>
<evidence type="ECO:0000256" key="6">
    <source>
        <dbReference type="SAM" id="MobiDB-lite"/>
    </source>
</evidence>
<name>A0A9P8I1U6_9PEZI</name>
<feature type="region of interest" description="Disordered" evidence="6">
    <location>
        <begin position="153"/>
        <end position="178"/>
    </location>
</feature>
<dbReference type="AlphaFoldDB" id="A0A9P8I1U6"/>
<evidence type="ECO:0000256" key="2">
    <source>
        <dbReference type="ARBA" id="ARBA00022553"/>
    </source>
</evidence>
<proteinExistence type="predicted"/>
<evidence type="ECO:0000313" key="8">
    <source>
        <dbReference type="Proteomes" id="UP000698800"/>
    </source>
</evidence>
<protein>
    <submittedName>
        <fullName evidence="7">Uncharacterized protein</fullName>
    </submittedName>
</protein>
<reference evidence="7" key="1">
    <citation type="submission" date="2021-03" db="EMBL/GenBank/DDBJ databases">
        <title>Comparative genomics and phylogenomic investigation of the class Geoglossomycetes provide insights into ecological specialization and systematics.</title>
        <authorList>
            <person name="Melie T."/>
            <person name="Pirro S."/>
            <person name="Miller A.N."/>
            <person name="Quandt A."/>
        </authorList>
    </citation>
    <scope>NUCLEOTIDE SEQUENCE</scope>
    <source>
        <strain evidence="7">GBOQ0MN5Z8</strain>
    </source>
</reference>
<evidence type="ECO:0000313" key="7">
    <source>
        <dbReference type="EMBL" id="KAH0536875.1"/>
    </source>
</evidence>
<feature type="compositionally biased region" description="Basic residues" evidence="6">
    <location>
        <begin position="10"/>
        <end position="19"/>
    </location>
</feature>
<gene>
    <name evidence="7" type="ORF">FGG08_006278</name>
</gene>
<dbReference type="GO" id="GO:0005634">
    <property type="term" value="C:nucleus"/>
    <property type="evidence" value="ECO:0007669"/>
    <property type="project" value="UniProtKB-SubCell"/>
</dbReference>